<evidence type="ECO:0000313" key="7">
    <source>
        <dbReference type="Proteomes" id="UP000095284"/>
    </source>
</evidence>
<dbReference type="Pfam" id="PF07569">
    <property type="entry name" value="Hira"/>
    <property type="match status" value="1"/>
</dbReference>
<dbReference type="GO" id="GO:0031491">
    <property type="term" value="F:nucleosome binding"/>
    <property type="evidence" value="ECO:0007669"/>
    <property type="project" value="TreeGrafter"/>
</dbReference>
<evidence type="ECO:0000313" key="8">
    <source>
        <dbReference type="WBParaSite" id="BXY_0030700.1"/>
    </source>
</evidence>
<dbReference type="GO" id="GO:0000785">
    <property type="term" value="C:chromatin"/>
    <property type="evidence" value="ECO:0007669"/>
    <property type="project" value="TreeGrafter"/>
</dbReference>
<dbReference type="GO" id="GO:0006351">
    <property type="term" value="P:DNA-templated transcription"/>
    <property type="evidence" value="ECO:0007669"/>
    <property type="project" value="InterPro"/>
</dbReference>
<dbReference type="WBParaSite" id="BXY_0030700.1">
    <property type="protein sequence ID" value="BXY_0030700.1"/>
    <property type="gene ID" value="BXY_0030700"/>
</dbReference>
<comment type="subcellular location">
    <subcellularLocation>
        <location evidence="1">Nucleus</location>
    </subcellularLocation>
</comment>
<feature type="domain" description="Protein HIRA-like C-terminal" evidence="6">
    <location>
        <begin position="189"/>
        <end position="359"/>
    </location>
</feature>
<keyword evidence="2" id="KW-0853">WD repeat</keyword>
<dbReference type="PANTHER" id="PTHR13831">
    <property type="entry name" value="MEMBER OF THE HIR1 FAMILY OF WD-REPEAT PROTEINS"/>
    <property type="match status" value="1"/>
</dbReference>
<reference evidence="8" key="1">
    <citation type="submission" date="2016-11" db="UniProtKB">
        <authorList>
            <consortium name="WormBaseParasite"/>
        </authorList>
    </citation>
    <scope>IDENTIFICATION</scope>
</reference>
<keyword evidence="3" id="KW-0677">Repeat</keyword>
<dbReference type="GO" id="GO:0006355">
    <property type="term" value="P:regulation of DNA-templated transcription"/>
    <property type="evidence" value="ECO:0007669"/>
    <property type="project" value="InterPro"/>
</dbReference>
<evidence type="ECO:0000256" key="1">
    <source>
        <dbReference type="ARBA" id="ARBA00004123"/>
    </source>
</evidence>
<protein>
    <submittedName>
        <fullName evidence="8">Hira domain-containing protein</fullName>
    </submittedName>
</protein>
<organism evidence="7 8">
    <name type="scientific">Bursaphelenchus xylophilus</name>
    <name type="common">Pinewood nematode worm</name>
    <name type="synonym">Aphelenchoides xylophilus</name>
    <dbReference type="NCBI Taxonomy" id="6326"/>
    <lineage>
        <taxon>Eukaryota</taxon>
        <taxon>Metazoa</taxon>
        <taxon>Ecdysozoa</taxon>
        <taxon>Nematoda</taxon>
        <taxon>Chromadorea</taxon>
        <taxon>Rhabditida</taxon>
        <taxon>Tylenchina</taxon>
        <taxon>Tylenchomorpha</taxon>
        <taxon>Aphelenchoidea</taxon>
        <taxon>Aphelenchoididae</taxon>
        <taxon>Bursaphelenchus</taxon>
    </lineage>
</organism>
<dbReference type="GO" id="GO:0005634">
    <property type="term" value="C:nucleus"/>
    <property type="evidence" value="ECO:0007669"/>
    <property type="project" value="UniProtKB-SubCell"/>
</dbReference>
<evidence type="ECO:0000256" key="5">
    <source>
        <dbReference type="ARBA" id="ARBA00023242"/>
    </source>
</evidence>
<sequence length="425" mass="47468">MIVKSKSGKRKIETTFLGEITAPKLRQFDPCSSPQTSVQISENTFKCSAHNIPSANIVYKARQTKVEEYEVAAATDRPIVEAVLERLKIQASTNGKTQIEPPKVQKVLSVRLRSNDKNINLIQVQNVERKIAEGATVKAMNNDLVAWTNHVFENIILLAANEIYTAIVTSCQSLQVFHTSTGMKLLDWLIDKPVSLVTLNCDFLLLITSDLNVIVINLDIQTIHAKLSFQSLLNNKGVSISAAALTDNGVPLVVLNNGESLYFDLKINVWVQIETASNSLASIDSYLDVIKKSVPYGVISRLFSLSKPYKKFDISYQSAKTIDEENALEVLINALIALDSPEELRLIIIVFVQRLLVNGKCRHHKLNLVVHRLESTLTARSIDFSPIKEDIQRICKEFSVTLEEIERRSATPLISDDILSDDELL</sequence>
<dbReference type="InterPro" id="IPR011494">
    <property type="entry name" value="HIRA-like_C"/>
</dbReference>
<keyword evidence="5" id="KW-0539">Nucleus</keyword>
<dbReference type="AlphaFoldDB" id="A0A1I7RHX8"/>
<dbReference type="GO" id="GO:0000417">
    <property type="term" value="C:HIR complex"/>
    <property type="evidence" value="ECO:0007669"/>
    <property type="project" value="TreeGrafter"/>
</dbReference>
<evidence type="ECO:0000256" key="3">
    <source>
        <dbReference type="ARBA" id="ARBA00022737"/>
    </source>
</evidence>
<dbReference type="GO" id="GO:0006338">
    <property type="term" value="P:chromatin remodeling"/>
    <property type="evidence" value="ECO:0007669"/>
    <property type="project" value="InterPro"/>
</dbReference>
<evidence type="ECO:0000259" key="6">
    <source>
        <dbReference type="Pfam" id="PF07569"/>
    </source>
</evidence>
<dbReference type="PANTHER" id="PTHR13831:SF0">
    <property type="entry name" value="PROTEIN HIRA"/>
    <property type="match status" value="1"/>
</dbReference>
<name>A0A1I7RHX8_BURXY</name>
<evidence type="ECO:0000256" key="2">
    <source>
        <dbReference type="ARBA" id="ARBA00022574"/>
    </source>
</evidence>
<evidence type="ECO:0000256" key="4">
    <source>
        <dbReference type="ARBA" id="ARBA00022853"/>
    </source>
</evidence>
<proteinExistence type="predicted"/>
<dbReference type="InterPro" id="IPR031120">
    <property type="entry name" value="HIR1-like"/>
</dbReference>
<keyword evidence="4" id="KW-0156">Chromatin regulator</keyword>
<dbReference type="Proteomes" id="UP000095284">
    <property type="component" value="Unplaced"/>
</dbReference>
<accession>A0A1I7RHX8</accession>